<dbReference type="Proteomes" id="UP000694388">
    <property type="component" value="Unplaced"/>
</dbReference>
<name>A0A8C4QA82_EPTBU</name>
<evidence type="ECO:0008006" key="6">
    <source>
        <dbReference type="Google" id="ProtNLM"/>
    </source>
</evidence>
<keyword evidence="5" id="KW-1185">Reference proteome</keyword>
<dbReference type="GeneTree" id="ENSGT00390000004155"/>
<evidence type="ECO:0000256" key="1">
    <source>
        <dbReference type="ARBA" id="ARBA00004496"/>
    </source>
</evidence>
<reference evidence="4" key="2">
    <citation type="submission" date="2025-09" db="UniProtKB">
        <authorList>
            <consortium name="Ensembl"/>
        </authorList>
    </citation>
    <scope>IDENTIFICATION</scope>
</reference>
<dbReference type="SUPFAM" id="SSF48371">
    <property type="entry name" value="ARM repeat"/>
    <property type="match status" value="1"/>
</dbReference>
<sequence length="328" mass="37002">MDVVWIMKVQYKVVITEDQFASLSFRSERVARIGLSSVLSLTADKDDLELARLTAAILQHMFKHSEETCAILVEKGGLDAIVYWCRLSDIDILRDCAMALANCAMYGGKDTQKQMVCKRAPDWLFPLAFNKDTNIRFYACLAITLLANNKEIEKQVKASGTLDLVEPFIASLDLTEFTLGQLDSMDNAHGRAPDYLQQLLPLLDASRVEAQCVAAFYFSVEAGIKAHRHQAELFHDIGIVQSLKRLASYSASGTVRGLARHTLRILKEEEPLRLSANVPCWKNVQVQAWVNQVGFANLADRFRVSILSLLFLKWSECIFFFKIHCLHI</sequence>
<comment type="subcellular location">
    <subcellularLocation>
        <location evidence="1">Cytoplasm</location>
    </subcellularLocation>
</comment>
<accession>A0A8C4QA82</accession>
<dbReference type="PANTHER" id="PTHR22998:SF1">
    <property type="entry name" value="NAD(+) HYDROLASE SARM1"/>
    <property type="match status" value="1"/>
</dbReference>
<evidence type="ECO:0000256" key="3">
    <source>
        <dbReference type="ARBA" id="ARBA00022737"/>
    </source>
</evidence>
<evidence type="ECO:0000313" key="5">
    <source>
        <dbReference type="Proteomes" id="UP000694388"/>
    </source>
</evidence>
<dbReference type="InterPro" id="IPR011989">
    <property type="entry name" value="ARM-like"/>
</dbReference>
<dbReference type="AlphaFoldDB" id="A0A8C4QA82"/>
<proteinExistence type="predicted"/>
<organism evidence="4 5">
    <name type="scientific">Eptatretus burgeri</name>
    <name type="common">Inshore hagfish</name>
    <dbReference type="NCBI Taxonomy" id="7764"/>
    <lineage>
        <taxon>Eukaryota</taxon>
        <taxon>Metazoa</taxon>
        <taxon>Chordata</taxon>
        <taxon>Craniata</taxon>
        <taxon>Vertebrata</taxon>
        <taxon>Cyclostomata</taxon>
        <taxon>Myxini</taxon>
        <taxon>Myxiniformes</taxon>
        <taxon>Myxinidae</taxon>
        <taxon>Eptatretinae</taxon>
        <taxon>Eptatretus</taxon>
    </lineage>
</organism>
<dbReference type="GO" id="GO:0003953">
    <property type="term" value="F:NAD+ nucleosidase activity"/>
    <property type="evidence" value="ECO:0007669"/>
    <property type="project" value="InterPro"/>
</dbReference>
<dbReference type="InterPro" id="IPR016024">
    <property type="entry name" value="ARM-type_fold"/>
</dbReference>
<reference evidence="4" key="1">
    <citation type="submission" date="2025-08" db="UniProtKB">
        <authorList>
            <consortium name="Ensembl"/>
        </authorList>
    </citation>
    <scope>IDENTIFICATION</scope>
</reference>
<dbReference type="GO" id="GO:0030425">
    <property type="term" value="C:dendrite"/>
    <property type="evidence" value="ECO:0007669"/>
    <property type="project" value="TreeGrafter"/>
</dbReference>
<dbReference type="Gene3D" id="1.25.10.10">
    <property type="entry name" value="Leucine-rich Repeat Variant"/>
    <property type="match status" value="1"/>
</dbReference>
<dbReference type="Ensembl" id="ENSEBUT00000012455.1">
    <property type="protein sequence ID" value="ENSEBUP00000011879.1"/>
    <property type="gene ID" value="ENSEBUG00000007608.1"/>
</dbReference>
<keyword evidence="3" id="KW-0677">Repeat</keyword>
<dbReference type="GO" id="GO:0048678">
    <property type="term" value="P:response to axon injury"/>
    <property type="evidence" value="ECO:0007669"/>
    <property type="project" value="InterPro"/>
</dbReference>
<evidence type="ECO:0000313" key="4">
    <source>
        <dbReference type="Ensembl" id="ENSEBUP00000011879.1"/>
    </source>
</evidence>
<protein>
    <recommendedName>
        <fullName evidence="6">Sterile alpha and TIR motif-containing protein 1</fullName>
    </recommendedName>
</protein>
<evidence type="ECO:0000256" key="2">
    <source>
        <dbReference type="ARBA" id="ARBA00022490"/>
    </source>
</evidence>
<dbReference type="PANTHER" id="PTHR22998">
    <property type="entry name" value="SARM1"/>
    <property type="match status" value="1"/>
</dbReference>
<keyword evidence="2" id="KW-0963">Cytoplasm</keyword>
<dbReference type="InterPro" id="IPR039184">
    <property type="entry name" value="SARM1"/>
</dbReference>
<dbReference type="OMA" id="VICIAPP"/>
<dbReference type="GO" id="GO:0005737">
    <property type="term" value="C:cytoplasm"/>
    <property type="evidence" value="ECO:0007669"/>
    <property type="project" value="UniProtKB-SubCell"/>
</dbReference>
<dbReference type="GO" id="GO:0035591">
    <property type="term" value="F:signaling adaptor activity"/>
    <property type="evidence" value="ECO:0007669"/>
    <property type="project" value="InterPro"/>
</dbReference>
<dbReference type="GO" id="GO:0034128">
    <property type="term" value="P:negative regulation of MyD88-independent toll-like receptor signaling pathway"/>
    <property type="evidence" value="ECO:0007669"/>
    <property type="project" value="InterPro"/>
</dbReference>